<evidence type="ECO:0000313" key="6">
    <source>
        <dbReference type="EMBL" id="QKG85415.1"/>
    </source>
</evidence>
<evidence type="ECO:0000256" key="2">
    <source>
        <dbReference type="ARBA" id="ARBA00022741"/>
    </source>
</evidence>
<dbReference type="Pfam" id="PF01812">
    <property type="entry name" value="5-FTHF_cyc-lig"/>
    <property type="match status" value="1"/>
</dbReference>
<accession>A0A7D4BII0</accession>
<keyword evidence="5" id="KW-0479">Metal-binding</keyword>
<proteinExistence type="inferred from homology"/>
<comment type="cofactor">
    <cofactor evidence="5">
        <name>Mg(2+)</name>
        <dbReference type="ChEBI" id="CHEBI:18420"/>
    </cofactor>
</comment>
<dbReference type="EC" id="6.3.3.2" evidence="5"/>
<evidence type="ECO:0000256" key="1">
    <source>
        <dbReference type="ARBA" id="ARBA00010638"/>
    </source>
</evidence>
<name>A0A7D4BII0_9BACL</name>
<organism evidence="6 7">
    <name type="scientific">Kroppenstedtia pulmonis</name>
    <dbReference type="NCBI Taxonomy" id="1380685"/>
    <lineage>
        <taxon>Bacteria</taxon>
        <taxon>Bacillati</taxon>
        <taxon>Bacillota</taxon>
        <taxon>Bacilli</taxon>
        <taxon>Bacillales</taxon>
        <taxon>Thermoactinomycetaceae</taxon>
        <taxon>Kroppenstedtia</taxon>
    </lineage>
</organism>
<keyword evidence="2 4" id="KW-0547">Nucleotide-binding</keyword>
<protein>
    <recommendedName>
        <fullName evidence="5">5-formyltetrahydrofolate cyclo-ligase</fullName>
        <ecNumber evidence="5">6.3.3.2</ecNumber>
    </recommendedName>
</protein>
<evidence type="ECO:0000256" key="4">
    <source>
        <dbReference type="PIRSR" id="PIRSR006806-1"/>
    </source>
</evidence>
<dbReference type="AlphaFoldDB" id="A0A7D4BII0"/>
<keyword evidence="7" id="KW-1185">Reference proteome</keyword>
<dbReference type="NCBIfam" id="TIGR02727">
    <property type="entry name" value="MTHFS_bact"/>
    <property type="match status" value="1"/>
</dbReference>
<keyword evidence="5" id="KW-0460">Magnesium</keyword>
<reference evidence="6 7" key="1">
    <citation type="submission" date="2020-01" db="EMBL/GenBank/DDBJ databases">
        <authorList>
            <person name="Gulvik C.A."/>
            <person name="Batra D.G."/>
        </authorList>
    </citation>
    <scope>NUCLEOTIDE SEQUENCE [LARGE SCALE GENOMIC DNA]</scope>
    <source>
        <strain evidence="6 7">W9323</strain>
    </source>
</reference>
<dbReference type="GO" id="GO:0046872">
    <property type="term" value="F:metal ion binding"/>
    <property type="evidence" value="ECO:0007669"/>
    <property type="project" value="UniProtKB-KW"/>
</dbReference>
<dbReference type="Gene3D" id="3.40.50.10420">
    <property type="entry name" value="NagB/RpiA/CoA transferase-like"/>
    <property type="match status" value="1"/>
</dbReference>
<dbReference type="GO" id="GO:0009396">
    <property type="term" value="P:folic acid-containing compound biosynthetic process"/>
    <property type="evidence" value="ECO:0007669"/>
    <property type="project" value="TreeGrafter"/>
</dbReference>
<dbReference type="Proteomes" id="UP000503088">
    <property type="component" value="Chromosome"/>
</dbReference>
<feature type="binding site" evidence="4">
    <location>
        <begin position="134"/>
        <end position="142"/>
    </location>
    <ligand>
        <name>ATP</name>
        <dbReference type="ChEBI" id="CHEBI:30616"/>
    </ligand>
</feature>
<feature type="binding site" evidence="4">
    <location>
        <position position="55"/>
    </location>
    <ligand>
        <name>substrate</name>
    </ligand>
</feature>
<feature type="binding site" evidence="4">
    <location>
        <position position="50"/>
    </location>
    <ligand>
        <name>substrate</name>
    </ligand>
</feature>
<comment type="similarity">
    <text evidence="1 5">Belongs to the 5-formyltetrahydrofolate cyclo-ligase family.</text>
</comment>
<comment type="catalytic activity">
    <reaction evidence="5">
        <text>(6S)-5-formyl-5,6,7,8-tetrahydrofolate + ATP = (6R)-5,10-methenyltetrahydrofolate + ADP + phosphate</text>
        <dbReference type="Rhea" id="RHEA:10488"/>
        <dbReference type="ChEBI" id="CHEBI:30616"/>
        <dbReference type="ChEBI" id="CHEBI:43474"/>
        <dbReference type="ChEBI" id="CHEBI:57455"/>
        <dbReference type="ChEBI" id="CHEBI:57457"/>
        <dbReference type="ChEBI" id="CHEBI:456216"/>
        <dbReference type="EC" id="6.3.3.2"/>
    </reaction>
</comment>
<dbReference type="InterPro" id="IPR024185">
    <property type="entry name" value="FTHF_cligase-like_sf"/>
</dbReference>
<dbReference type="KEGG" id="kpul:GXN76_13710"/>
<keyword evidence="3 4" id="KW-0067">ATP-binding</keyword>
<dbReference type="GO" id="GO:0005524">
    <property type="term" value="F:ATP binding"/>
    <property type="evidence" value="ECO:0007669"/>
    <property type="project" value="UniProtKB-KW"/>
</dbReference>
<dbReference type="GO" id="GO:0035999">
    <property type="term" value="P:tetrahydrofolate interconversion"/>
    <property type="evidence" value="ECO:0007669"/>
    <property type="project" value="TreeGrafter"/>
</dbReference>
<evidence type="ECO:0000256" key="3">
    <source>
        <dbReference type="ARBA" id="ARBA00022840"/>
    </source>
</evidence>
<dbReference type="PANTHER" id="PTHR23407">
    <property type="entry name" value="ATPASE INHIBITOR/5-FORMYLTETRAHYDROFOLATE CYCLO-LIGASE"/>
    <property type="match status" value="1"/>
</dbReference>
<dbReference type="InterPro" id="IPR037171">
    <property type="entry name" value="NagB/RpiA_transferase-like"/>
</dbReference>
<keyword evidence="6" id="KW-0436">Ligase</keyword>
<dbReference type="PIRSF" id="PIRSF006806">
    <property type="entry name" value="FTHF_cligase"/>
    <property type="match status" value="1"/>
</dbReference>
<gene>
    <name evidence="6" type="ORF">GXN76_13710</name>
</gene>
<dbReference type="RefSeq" id="WP_173224045.1">
    <property type="nucleotide sequence ID" value="NZ_CP048104.1"/>
</dbReference>
<dbReference type="InterPro" id="IPR002698">
    <property type="entry name" value="FTHF_cligase"/>
</dbReference>
<sequence length="187" mass="21353">MNRKKDLRKRMLEQRNQLEPAQAEEMSVAICKGIEAHPHFKQAQTVLMYMPFRGEVDVRPLMESAWQKGKRVILPKSVPEDHSLRLLRADNLEELVPGAYGILEPVEEEGRHINPEELDLAVVPGVAFDQKRYRLGYGGGYYDRFLTTYGTKLYRIGAAFPFQVTDTVYPEAHDQQMDDVVTGNSTS</sequence>
<evidence type="ECO:0000256" key="5">
    <source>
        <dbReference type="RuleBase" id="RU361279"/>
    </source>
</evidence>
<dbReference type="GO" id="GO:0030272">
    <property type="term" value="F:5-formyltetrahydrofolate cyclo-ligase activity"/>
    <property type="evidence" value="ECO:0007669"/>
    <property type="project" value="UniProtKB-EC"/>
</dbReference>
<dbReference type="EMBL" id="CP048104">
    <property type="protein sequence ID" value="QKG85415.1"/>
    <property type="molecule type" value="Genomic_DNA"/>
</dbReference>
<dbReference type="PANTHER" id="PTHR23407:SF1">
    <property type="entry name" value="5-FORMYLTETRAHYDROFOLATE CYCLO-LIGASE"/>
    <property type="match status" value="1"/>
</dbReference>
<evidence type="ECO:0000313" key="7">
    <source>
        <dbReference type="Proteomes" id="UP000503088"/>
    </source>
</evidence>
<feature type="binding site" evidence="4">
    <location>
        <begin position="4"/>
        <end position="8"/>
    </location>
    <ligand>
        <name>ATP</name>
        <dbReference type="ChEBI" id="CHEBI:30616"/>
    </ligand>
</feature>
<dbReference type="SUPFAM" id="SSF100950">
    <property type="entry name" value="NagB/RpiA/CoA transferase-like"/>
    <property type="match status" value="1"/>
</dbReference>